<keyword evidence="2 4" id="KW-0863">Zinc-finger</keyword>
<evidence type="ECO:0000313" key="7">
    <source>
        <dbReference type="Proteomes" id="UP000267029"/>
    </source>
</evidence>
<dbReference type="InterPro" id="IPR002893">
    <property type="entry name" value="Znf_MYND"/>
</dbReference>
<dbReference type="SUPFAM" id="SSF144232">
    <property type="entry name" value="HIT/MYND zinc finger-like"/>
    <property type="match status" value="1"/>
</dbReference>
<evidence type="ECO:0000256" key="2">
    <source>
        <dbReference type="ARBA" id="ARBA00022771"/>
    </source>
</evidence>
<keyword evidence="1" id="KW-0479">Metal-binding</keyword>
<dbReference type="AlphaFoldDB" id="A0A158QS06"/>
<organism evidence="6 7">
    <name type="scientific">Mesocestoides corti</name>
    <name type="common">Flatworm</name>
    <dbReference type="NCBI Taxonomy" id="53468"/>
    <lineage>
        <taxon>Eukaryota</taxon>
        <taxon>Metazoa</taxon>
        <taxon>Spiralia</taxon>
        <taxon>Lophotrochozoa</taxon>
        <taxon>Platyhelminthes</taxon>
        <taxon>Cestoda</taxon>
        <taxon>Eucestoda</taxon>
        <taxon>Cyclophyllidea</taxon>
        <taxon>Mesocestoididae</taxon>
        <taxon>Mesocestoides</taxon>
    </lineage>
</organism>
<feature type="domain" description="MYND-type" evidence="5">
    <location>
        <begin position="143"/>
        <end position="182"/>
    </location>
</feature>
<gene>
    <name evidence="6" type="ORF">MCOS_LOCUS93</name>
</gene>
<evidence type="ECO:0000259" key="5">
    <source>
        <dbReference type="PROSITE" id="PS50865"/>
    </source>
</evidence>
<protein>
    <recommendedName>
        <fullName evidence="5">MYND-type domain-containing protein</fullName>
    </recommendedName>
</protein>
<dbReference type="OrthoDB" id="443682at2759"/>
<dbReference type="EMBL" id="UXSR01000007">
    <property type="protein sequence ID" value="VDD74090.1"/>
    <property type="molecule type" value="Genomic_DNA"/>
</dbReference>
<accession>A0A158QS06</accession>
<dbReference type="PANTHER" id="PTHR12298:SF4">
    <property type="entry name" value="PROGRAMMED CELL DEATH PROTEIN 2"/>
    <property type="match status" value="1"/>
</dbReference>
<dbReference type="GO" id="GO:0005634">
    <property type="term" value="C:nucleus"/>
    <property type="evidence" value="ECO:0007669"/>
    <property type="project" value="TreeGrafter"/>
</dbReference>
<evidence type="ECO:0000256" key="1">
    <source>
        <dbReference type="ARBA" id="ARBA00022723"/>
    </source>
</evidence>
<dbReference type="Pfam" id="PF04194">
    <property type="entry name" value="PDCD2_C"/>
    <property type="match status" value="1"/>
</dbReference>
<dbReference type="PROSITE" id="PS50865">
    <property type="entry name" value="ZF_MYND_2"/>
    <property type="match status" value="1"/>
</dbReference>
<evidence type="ECO:0000256" key="4">
    <source>
        <dbReference type="PROSITE-ProRule" id="PRU00134"/>
    </source>
</evidence>
<dbReference type="Proteomes" id="UP000267029">
    <property type="component" value="Unassembled WGS sequence"/>
</dbReference>
<dbReference type="STRING" id="53468.A0A158QS06"/>
<reference evidence="6 7" key="1">
    <citation type="submission" date="2018-10" db="EMBL/GenBank/DDBJ databases">
        <authorList>
            <consortium name="Pathogen Informatics"/>
        </authorList>
    </citation>
    <scope>NUCLEOTIDE SEQUENCE [LARGE SCALE GENOMIC DNA]</scope>
</reference>
<evidence type="ECO:0000313" key="6">
    <source>
        <dbReference type="EMBL" id="VDD74090.1"/>
    </source>
</evidence>
<dbReference type="GO" id="GO:0005737">
    <property type="term" value="C:cytoplasm"/>
    <property type="evidence" value="ECO:0007669"/>
    <property type="project" value="InterPro"/>
</dbReference>
<keyword evidence="3" id="KW-0862">Zinc</keyword>
<dbReference type="PANTHER" id="PTHR12298">
    <property type="entry name" value="PCDC2 PROGRAMMED CELL DEATH PROTEIN 2 -RELATED"/>
    <property type="match status" value="1"/>
</dbReference>
<dbReference type="InterPro" id="IPR007320">
    <property type="entry name" value="PDCD2_C"/>
</dbReference>
<sequence>MSTITLGFVESAPPWQLVSHLFPDKVGGRPAWLALNHLPPDLSCPHCKNSMAFLLQLYSPLDEREDCFHRMLFVFMCKNGVCFQPQNGVKANPFRVFRSQLPKENPYYSSDPPPDPSQATEESTLKLFRSGEVPTPGIVVNLCPVCGCPGSKSCANCKLAHYCSKEHQASTIHWKEGHKTGCPNYDYLDELFRSNSFLLPEFALTSETFDKGGDDTTATDESDDDFDAEIIEGPDVSNAEKEEFVALEMVSRKETKEERTFFRFKEILKKEPDQVVRFNRGGSPLWASPCPVDPPPCSICGGKRIFEFQITPQLLSYLKLDKVGEASPDFATVYIFTCENSCPLALSGAIEGTSSHEYIEEFITFDPVS</sequence>
<keyword evidence="7" id="KW-1185">Reference proteome</keyword>
<dbReference type="Gene3D" id="6.10.140.2220">
    <property type="match status" value="1"/>
</dbReference>
<dbReference type="GO" id="GO:0008270">
    <property type="term" value="F:zinc ion binding"/>
    <property type="evidence" value="ECO:0007669"/>
    <property type="project" value="UniProtKB-KW"/>
</dbReference>
<proteinExistence type="predicted"/>
<dbReference type="Pfam" id="PF01753">
    <property type="entry name" value="zf-MYND"/>
    <property type="match status" value="1"/>
</dbReference>
<evidence type="ECO:0000256" key="3">
    <source>
        <dbReference type="ARBA" id="ARBA00022833"/>
    </source>
</evidence>
<name>A0A158QS06_MESCO</name>